<dbReference type="Gene3D" id="3.40.50.2300">
    <property type="match status" value="1"/>
</dbReference>
<sequence>MIGLKYGFLAFATVVSFSTAVLIFKHRRPKGPHAALSLGSFFTSGYLVILLLIERDLDSGVPPVPWLNLFQGLIGLIVSLSVVVAAVLPQAYAKFRRAILPFSVLGFVISAISLSAPLYSDTLVVRRYSELFFKSAFSLIFDLYVFAGQCFVLAIIAFQYRICRSEEIPSLDKRIVRTLARWVGLRGALFWISIWLLIQIHEEGASEKWFVFLNAGGSLITMGIFIHLVIRHRAFDIETVVHKTASWLIVSSVPLVALIWGAAWLRPWLVEYPDSTWGMWIGGISFAAALYLYIAQPFVDQLFDRRKYDLQKTLDQVIAELAVLQELQPMSQKILREVGRVLSVESAEVLLLNSRSESPRRAAEWNGPMEKIGPVPLVVWERLQEGSVVQIASSRFARPEEEEVPATAWLKEHHFALCLPLIQKGELLGTIALGRKRNMKRFSRREVDFLSRIGAASTIAFSNSLLLEQVRNLDRQKTEFLSDVVHELRGPLLGMASIAEGILAHHGTAAPENQRRLIEDIRLTALDMKDLVDHLLDLSKIEMGVMTYDFREIELESVVRLAVDLAGGAITSKGLELAVQMDEPLPMVKGDKSRIRQCVTNLLSNAVKYTDHGTILVSCAKAEGGVQVVVEDTGRGMSQEEIRSLFTRYRRGDQVSGIEGSGLGLALTKEIVEAHRGRIDVESEAGQGTRISIFLPENQPEALQSDPAPPTGRAADPNGKRTELTNGTKGSLPRAVMGQGETLLIADDSEIDRDVLQSFFEANGYRIVTAANGREALRRIREEVPDLIITDMIMPNLSGPQLCRMLKDNLNTASIPIIMVTARDNLGEMAFDFELGADDYAPKPCNLKELSLRVAMLLRINRIRNDLETARSRLIEMELIASSSGTLVHAIKVPLALIQNYVKIVRSEFVSGNPEEAHEGLSHISEAAEDIAGILHGLRRAHIDPPKMVRVDLAEVVEACISDRTEEISKPSYRIVKRYGENIPRVQGDQAQLGMAFANLIANAFDAMPDGGTLEVILSMAGREGVEIKIRDSGAGIPETVRKNLFKPFITTKAHGTGLGLWTAKRVIENNHGGELSLASIPGAGTAAIVRLPLVGRMKTDHQKEVIEHGERPDSDR</sequence>
<feature type="modified residue" description="4-aspartylphosphate" evidence="6">
    <location>
        <position position="791"/>
    </location>
</feature>
<keyword evidence="8" id="KW-0472">Membrane</keyword>
<dbReference type="PANTHER" id="PTHR43547:SF2">
    <property type="entry name" value="HYBRID SIGNAL TRANSDUCTION HISTIDINE KINASE C"/>
    <property type="match status" value="1"/>
</dbReference>
<protein>
    <recommendedName>
        <fullName evidence="2">histidine kinase</fullName>
        <ecNumber evidence="2">2.7.13.3</ecNumber>
    </recommendedName>
</protein>
<feature type="domain" description="Histidine kinase" evidence="9">
    <location>
        <begin position="483"/>
        <end position="699"/>
    </location>
</feature>
<feature type="transmembrane region" description="Helical" evidence="8">
    <location>
        <begin position="6"/>
        <end position="24"/>
    </location>
</feature>
<dbReference type="Gene3D" id="3.30.565.10">
    <property type="entry name" value="Histidine kinase-like ATPase, C-terminal domain"/>
    <property type="match status" value="2"/>
</dbReference>
<dbReference type="EC" id="2.7.13.3" evidence="2"/>
<dbReference type="SUPFAM" id="SSF47384">
    <property type="entry name" value="Homodimeric domain of signal transducing histidine kinase"/>
    <property type="match status" value="1"/>
</dbReference>
<dbReference type="FunFam" id="3.30.565.10:FF:000006">
    <property type="entry name" value="Sensor histidine kinase WalK"/>
    <property type="match status" value="1"/>
</dbReference>
<dbReference type="SUPFAM" id="SSF55874">
    <property type="entry name" value="ATPase domain of HSP90 chaperone/DNA topoisomerase II/histidine kinase"/>
    <property type="match status" value="2"/>
</dbReference>
<evidence type="ECO:0000259" key="9">
    <source>
        <dbReference type="PROSITE" id="PS50109"/>
    </source>
</evidence>
<keyword evidence="12" id="KW-1185">Reference proteome</keyword>
<evidence type="ECO:0000313" key="12">
    <source>
        <dbReference type="Proteomes" id="UP000534783"/>
    </source>
</evidence>
<dbReference type="CDD" id="cd00082">
    <property type="entry name" value="HisKA"/>
    <property type="match status" value="1"/>
</dbReference>
<dbReference type="InterPro" id="IPR029016">
    <property type="entry name" value="GAF-like_dom_sf"/>
</dbReference>
<organism evidence="11 12">
    <name type="scientific">Candidatus Manganitrophus noduliformans</name>
    <dbReference type="NCBI Taxonomy" id="2606439"/>
    <lineage>
        <taxon>Bacteria</taxon>
        <taxon>Pseudomonadati</taxon>
        <taxon>Nitrospirota</taxon>
        <taxon>Nitrospiria</taxon>
        <taxon>Candidatus Troglogloeales</taxon>
        <taxon>Candidatus Manganitrophaceae</taxon>
        <taxon>Candidatus Manganitrophus</taxon>
    </lineage>
</organism>
<feature type="domain" description="Histidine kinase" evidence="9">
    <location>
        <begin position="886"/>
        <end position="1096"/>
    </location>
</feature>
<feature type="transmembrane region" description="Helical" evidence="8">
    <location>
        <begin position="245"/>
        <end position="265"/>
    </location>
</feature>
<dbReference type="InterPro" id="IPR003594">
    <property type="entry name" value="HATPase_dom"/>
</dbReference>
<name>A0A7X6DQ45_9BACT</name>
<feature type="transmembrane region" description="Helical" evidence="8">
    <location>
        <begin position="179"/>
        <end position="198"/>
    </location>
</feature>
<keyword evidence="8" id="KW-0812">Transmembrane</keyword>
<feature type="region of interest" description="Disordered" evidence="7">
    <location>
        <begin position="698"/>
        <end position="733"/>
    </location>
</feature>
<dbReference type="InterPro" id="IPR011006">
    <property type="entry name" value="CheY-like_superfamily"/>
</dbReference>
<dbReference type="InterPro" id="IPR003018">
    <property type="entry name" value="GAF"/>
</dbReference>
<dbReference type="Gene3D" id="3.30.450.40">
    <property type="match status" value="1"/>
</dbReference>
<dbReference type="Pfam" id="PF00512">
    <property type="entry name" value="HisKA"/>
    <property type="match status" value="1"/>
</dbReference>
<dbReference type="InterPro" id="IPR036097">
    <property type="entry name" value="HisK_dim/P_sf"/>
</dbReference>
<feature type="transmembrane region" description="Helical" evidence="8">
    <location>
        <begin position="139"/>
        <end position="158"/>
    </location>
</feature>
<accession>A0A7X6DQ45</accession>
<dbReference type="InterPro" id="IPR001789">
    <property type="entry name" value="Sig_transdc_resp-reg_receiver"/>
</dbReference>
<evidence type="ECO:0000256" key="4">
    <source>
        <dbReference type="ARBA" id="ARBA00022679"/>
    </source>
</evidence>
<evidence type="ECO:0000256" key="1">
    <source>
        <dbReference type="ARBA" id="ARBA00000085"/>
    </source>
</evidence>
<keyword evidence="3 6" id="KW-0597">Phosphoprotein</keyword>
<dbReference type="Proteomes" id="UP000534783">
    <property type="component" value="Unassembled WGS sequence"/>
</dbReference>
<dbReference type="SUPFAM" id="SSF55781">
    <property type="entry name" value="GAF domain-like"/>
    <property type="match status" value="1"/>
</dbReference>
<evidence type="ECO:0000259" key="10">
    <source>
        <dbReference type="PROSITE" id="PS50110"/>
    </source>
</evidence>
<dbReference type="Gene3D" id="1.10.287.130">
    <property type="match status" value="1"/>
</dbReference>
<keyword evidence="5" id="KW-0418">Kinase</keyword>
<dbReference type="Pfam" id="PF00072">
    <property type="entry name" value="Response_reg"/>
    <property type="match status" value="1"/>
</dbReference>
<feature type="transmembrane region" description="Helical" evidence="8">
    <location>
        <begin position="449"/>
        <end position="467"/>
    </location>
</feature>
<evidence type="ECO:0000256" key="8">
    <source>
        <dbReference type="SAM" id="Phobius"/>
    </source>
</evidence>
<dbReference type="EMBL" id="VTOW01000002">
    <property type="protein sequence ID" value="NKE71322.1"/>
    <property type="molecule type" value="Genomic_DNA"/>
</dbReference>
<feature type="transmembrane region" description="Helical" evidence="8">
    <location>
        <begin position="65"/>
        <end position="87"/>
    </location>
</feature>
<dbReference type="PRINTS" id="PR00344">
    <property type="entry name" value="BCTRLSENSOR"/>
</dbReference>
<keyword evidence="8" id="KW-1133">Transmembrane helix</keyword>
<dbReference type="InterPro" id="IPR004358">
    <property type="entry name" value="Sig_transdc_His_kin-like_C"/>
</dbReference>
<dbReference type="PANTHER" id="PTHR43547">
    <property type="entry name" value="TWO-COMPONENT HISTIDINE KINASE"/>
    <property type="match status" value="1"/>
</dbReference>
<dbReference type="PROSITE" id="PS50109">
    <property type="entry name" value="HIS_KIN"/>
    <property type="match status" value="2"/>
</dbReference>
<evidence type="ECO:0000256" key="2">
    <source>
        <dbReference type="ARBA" id="ARBA00012438"/>
    </source>
</evidence>
<reference evidence="11 12" key="1">
    <citation type="journal article" date="2020" name="Nature">
        <title>Bacterial chemolithoautotrophy via manganese oxidation.</title>
        <authorList>
            <person name="Yu H."/>
            <person name="Leadbetter J.R."/>
        </authorList>
    </citation>
    <scope>NUCLEOTIDE SEQUENCE [LARGE SCALE GENOMIC DNA]</scope>
    <source>
        <strain evidence="11 12">Mn-1</strain>
    </source>
</reference>
<gene>
    <name evidence="11" type="ORF">MNODULE_11290</name>
</gene>
<dbReference type="AlphaFoldDB" id="A0A7X6DQ45"/>
<comment type="catalytic activity">
    <reaction evidence="1">
        <text>ATP + protein L-histidine = ADP + protein N-phospho-L-histidine.</text>
        <dbReference type="EC" id="2.7.13.3"/>
    </reaction>
</comment>
<feature type="transmembrane region" description="Helical" evidence="8">
    <location>
        <begin position="99"/>
        <end position="119"/>
    </location>
</feature>
<dbReference type="GO" id="GO:0000155">
    <property type="term" value="F:phosphorelay sensor kinase activity"/>
    <property type="evidence" value="ECO:0007669"/>
    <property type="project" value="InterPro"/>
</dbReference>
<dbReference type="InterPro" id="IPR005467">
    <property type="entry name" value="His_kinase_dom"/>
</dbReference>
<dbReference type="SMART" id="SM00448">
    <property type="entry name" value="REC"/>
    <property type="match status" value="1"/>
</dbReference>
<dbReference type="PROSITE" id="PS50110">
    <property type="entry name" value="RESPONSE_REGULATORY"/>
    <property type="match status" value="1"/>
</dbReference>
<feature type="transmembrane region" description="Helical" evidence="8">
    <location>
        <begin position="210"/>
        <end position="230"/>
    </location>
</feature>
<proteinExistence type="predicted"/>
<feature type="transmembrane region" description="Helical" evidence="8">
    <location>
        <begin position="277"/>
        <end position="299"/>
    </location>
</feature>
<dbReference type="SMART" id="SM00388">
    <property type="entry name" value="HisKA"/>
    <property type="match status" value="2"/>
</dbReference>
<dbReference type="InterPro" id="IPR036890">
    <property type="entry name" value="HATPase_C_sf"/>
</dbReference>
<feature type="transmembrane region" description="Helical" evidence="8">
    <location>
        <begin position="36"/>
        <end position="53"/>
    </location>
</feature>
<dbReference type="InterPro" id="IPR003661">
    <property type="entry name" value="HisK_dim/P_dom"/>
</dbReference>
<dbReference type="Pfam" id="PF01590">
    <property type="entry name" value="GAF"/>
    <property type="match status" value="1"/>
</dbReference>
<dbReference type="RefSeq" id="WP_168059852.1">
    <property type="nucleotide sequence ID" value="NZ_VTOW01000002.1"/>
</dbReference>
<feature type="domain" description="Response regulatory" evidence="10">
    <location>
        <begin position="742"/>
        <end position="858"/>
    </location>
</feature>
<dbReference type="CDD" id="cd17574">
    <property type="entry name" value="REC_OmpR"/>
    <property type="match status" value="1"/>
</dbReference>
<dbReference type="SMART" id="SM00387">
    <property type="entry name" value="HATPase_c"/>
    <property type="match status" value="2"/>
</dbReference>
<keyword evidence="4" id="KW-0808">Transferase</keyword>
<dbReference type="Pfam" id="PF02518">
    <property type="entry name" value="HATPase_c"/>
    <property type="match status" value="2"/>
</dbReference>
<evidence type="ECO:0000256" key="6">
    <source>
        <dbReference type="PROSITE-ProRule" id="PRU00169"/>
    </source>
</evidence>
<comment type="caution">
    <text evidence="11">The sequence shown here is derived from an EMBL/GenBank/DDBJ whole genome shotgun (WGS) entry which is preliminary data.</text>
</comment>
<evidence type="ECO:0000256" key="7">
    <source>
        <dbReference type="SAM" id="MobiDB-lite"/>
    </source>
</evidence>
<dbReference type="SMART" id="SM00065">
    <property type="entry name" value="GAF"/>
    <property type="match status" value="1"/>
</dbReference>
<dbReference type="SUPFAM" id="SSF52172">
    <property type="entry name" value="CheY-like"/>
    <property type="match status" value="1"/>
</dbReference>
<evidence type="ECO:0000256" key="5">
    <source>
        <dbReference type="ARBA" id="ARBA00022777"/>
    </source>
</evidence>
<evidence type="ECO:0000256" key="3">
    <source>
        <dbReference type="ARBA" id="ARBA00022553"/>
    </source>
</evidence>
<evidence type="ECO:0000313" key="11">
    <source>
        <dbReference type="EMBL" id="NKE71322.1"/>
    </source>
</evidence>